<feature type="domain" description="RNA polymerase sigma factor 70 region 4 type 2" evidence="6">
    <location>
        <begin position="153"/>
        <end position="204"/>
    </location>
</feature>
<comment type="caution">
    <text evidence="7">The sequence shown here is derived from an EMBL/GenBank/DDBJ whole genome shotgun (WGS) entry which is preliminary data.</text>
</comment>
<evidence type="ECO:0000259" key="5">
    <source>
        <dbReference type="Pfam" id="PF04542"/>
    </source>
</evidence>
<dbReference type="NCBIfam" id="TIGR02937">
    <property type="entry name" value="sigma70-ECF"/>
    <property type="match status" value="1"/>
</dbReference>
<dbReference type="CDD" id="cd06171">
    <property type="entry name" value="Sigma70_r4"/>
    <property type="match status" value="1"/>
</dbReference>
<dbReference type="Proteomes" id="UP000033684">
    <property type="component" value="Unassembled WGS sequence"/>
</dbReference>
<dbReference type="SUPFAM" id="SSF88946">
    <property type="entry name" value="Sigma2 domain of RNA polymerase sigma factors"/>
    <property type="match status" value="1"/>
</dbReference>
<evidence type="ECO:0000259" key="6">
    <source>
        <dbReference type="Pfam" id="PF08281"/>
    </source>
</evidence>
<comment type="similarity">
    <text evidence="1">Belongs to the sigma-70 factor family. ECF subfamily.</text>
</comment>
<dbReference type="InterPro" id="IPR013249">
    <property type="entry name" value="RNA_pol_sigma70_r4_t2"/>
</dbReference>
<gene>
    <name evidence="7" type="ORF">VZ94_15265</name>
</gene>
<dbReference type="EMBL" id="LAJX01000167">
    <property type="protein sequence ID" value="KJV05843.1"/>
    <property type="molecule type" value="Genomic_DNA"/>
</dbReference>
<dbReference type="SUPFAM" id="SSF88659">
    <property type="entry name" value="Sigma3 and sigma4 domains of RNA polymerase sigma factors"/>
    <property type="match status" value="1"/>
</dbReference>
<keyword evidence="3" id="KW-0731">Sigma factor</keyword>
<dbReference type="RefSeq" id="WP_045779888.1">
    <property type="nucleotide sequence ID" value="NZ_LAJX01000167.1"/>
</dbReference>
<dbReference type="PANTHER" id="PTHR43133">
    <property type="entry name" value="RNA POLYMERASE ECF-TYPE SIGMA FACTO"/>
    <property type="match status" value="1"/>
</dbReference>
<evidence type="ECO:0000256" key="4">
    <source>
        <dbReference type="ARBA" id="ARBA00023163"/>
    </source>
</evidence>
<reference evidence="8" key="1">
    <citation type="submission" date="2015-03" db="EMBL/GenBank/DDBJ databases">
        <title>Draft genome sequence of a novel methanotroph (Sn10-6) isolated from flooded ricefield rhizosphere in India.</title>
        <authorList>
            <person name="Pandit P.S."/>
            <person name="Pore S.D."/>
            <person name="Arora P."/>
            <person name="Kapse N.G."/>
            <person name="Dhakephalkar P.K."/>
            <person name="Rahalkar M.C."/>
        </authorList>
    </citation>
    <scope>NUCLEOTIDE SEQUENCE [LARGE SCALE GENOMIC DNA]</scope>
    <source>
        <strain evidence="8">Sn10-6</strain>
    </source>
</reference>
<dbReference type="InterPro" id="IPR013324">
    <property type="entry name" value="RNA_pol_sigma_r3/r4-like"/>
</dbReference>
<name>A0A0F3IH19_9GAMM</name>
<protein>
    <recommendedName>
        <fullName evidence="9">RNA polymerase sigma factor</fullName>
    </recommendedName>
</protein>
<dbReference type="GO" id="GO:0003677">
    <property type="term" value="F:DNA binding"/>
    <property type="evidence" value="ECO:0007669"/>
    <property type="project" value="InterPro"/>
</dbReference>
<evidence type="ECO:0000256" key="3">
    <source>
        <dbReference type="ARBA" id="ARBA00023082"/>
    </source>
</evidence>
<dbReference type="Pfam" id="PF08281">
    <property type="entry name" value="Sigma70_r4_2"/>
    <property type="match status" value="1"/>
</dbReference>
<dbReference type="InterPro" id="IPR013325">
    <property type="entry name" value="RNA_pol_sigma_r2"/>
</dbReference>
<evidence type="ECO:0008006" key="9">
    <source>
        <dbReference type="Google" id="ProtNLM"/>
    </source>
</evidence>
<keyword evidence="8" id="KW-1185">Reference proteome</keyword>
<dbReference type="InterPro" id="IPR014284">
    <property type="entry name" value="RNA_pol_sigma-70_dom"/>
</dbReference>
<sequence length="217" mass="24634">MIRDNEQAQNFRVQHEMNSDDGLLMQRIAAKDRAAFTQFYHGYAPRIGKFLIASLKSKDLVDEVVNEVMLTVWQKAESYDPNQGKLSSWVLGIAHNKCLKLLERNRRYQTDETIDELAVYDADLDADDAVLHAVLVDNNNPERIHIGKQTGMALTVALQQLSFEHRTVLELTFIEQCSYQEIATITGCPVNTVKTRVFHARKKLADLLAERGIYLGG</sequence>
<organism evidence="7 8">
    <name type="scientific">Methylocucumis oryzae</name>
    <dbReference type="NCBI Taxonomy" id="1632867"/>
    <lineage>
        <taxon>Bacteria</taxon>
        <taxon>Pseudomonadati</taxon>
        <taxon>Pseudomonadota</taxon>
        <taxon>Gammaproteobacteria</taxon>
        <taxon>Methylococcales</taxon>
        <taxon>Methylococcaceae</taxon>
        <taxon>Methylocucumis</taxon>
    </lineage>
</organism>
<dbReference type="AlphaFoldDB" id="A0A0F3IH19"/>
<dbReference type="InterPro" id="IPR036388">
    <property type="entry name" value="WH-like_DNA-bd_sf"/>
</dbReference>
<proteinExistence type="inferred from homology"/>
<keyword evidence="2" id="KW-0805">Transcription regulation</keyword>
<keyword evidence="4" id="KW-0804">Transcription</keyword>
<dbReference type="Pfam" id="PF04542">
    <property type="entry name" value="Sigma70_r2"/>
    <property type="match status" value="1"/>
</dbReference>
<dbReference type="OrthoDB" id="9797134at2"/>
<evidence type="ECO:0000313" key="7">
    <source>
        <dbReference type="EMBL" id="KJV05843.1"/>
    </source>
</evidence>
<evidence type="ECO:0000256" key="1">
    <source>
        <dbReference type="ARBA" id="ARBA00010641"/>
    </source>
</evidence>
<evidence type="ECO:0000256" key="2">
    <source>
        <dbReference type="ARBA" id="ARBA00023015"/>
    </source>
</evidence>
<dbReference type="Gene3D" id="1.10.10.10">
    <property type="entry name" value="Winged helix-like DNA-binding domain superfamily/Winged helix DNA-binding domain"/>
    <property type="match status" value="1"/>
</dbReference>
<dbReference type="InterPro" id="IPR039425">
    <property type="entry name" value="RNA_pol_sigma-70-like"/>
</dbReference>
<evidence type="ECO:0000313" key="8">
    <source>
        <dbReference type="Proteomes" id="UP000033684"/>
    </source>
</evidence>
<reference evidence="7 8" key="2">
    <citation type="journal article" date="2016" name="Microb. Ecol.">
        <title>Genome Characteristics of a Novel Type I Methanotroph (Sn10-6) Isolated from a Flooded Indian Rice Field.</title>
        <authorList>
            <person name="Rahalkar M.C."/>
            <person name="Pandit P.S."/>
            <person name="Dhakephalkar P.K."/>
            <person name="Pore S."/>
            <person name="Arora P."/>
            <person name="Kapse N."/>
        </authorList>
    </citation>
    <scope>NUCLEOTIDE SEQUENCE [LARGE SCALE GENOMIC DNA]</scope>
    <source>
        <strain evidence="7 8">Sn10-6</strain>
    </source>
</reference>
<accession>A0A0F3IH19</accession>
<dbReference type="GO" id="GO:0006352">
    <property type="term" value="P:DNA-templated transcription initiation"/>
    <property type="evidence" value="ECO:0007669"/>
    <property type="project" value="InterPro"/>
</dbReference>
<dbReference type="PANTHER" id="PTHR43133:SF32">
    <property type="entry name" value="BLR3042 PROTEIN"/>
    <property type="match status" value="1"/>
</dbReference>
<dbReference type="GO" id="GO:0016987">
    <property type="term" value="F:sigma factor activity"/>
    <property type="evidence" value="ECO:0007669"/>
    <property type="project" value="UniProtKB-KW"/>
</dbReference>
<feature type="domain" description="RNA polymerase sigma-70 region 2" evidence="5">
    <location>
        <begin position="40"/>
        <end position="107"/>
    </location>
</feature>
<dbReference type="InterPro" id="IPR007627">
    <property type="entry name" value="RNA_pol_sigma70_r2"/>
</dbReference>
<dbReference type="Gene3D" id="1.10.1740.10">
    <property type="match status" value="1"/>
</dbReference>